<dbReference type="RefSeq" id="WP_099278079.1">
    <property type="nucleotide sequence ID" value="NZ_KZ304968.1"/>
</dbReference>
<comment type="caution">
    <text evidence="2">The sequence shown here is derived from an EMBL/GenBank/DDBJ whole genome shotgun (WGS) entry which is preliminary data.</text>
</comment>
<feature type="signal peptide" evidence="1">
    <location>
        <begin position="1"/>
        <end position="24"/>
    </location>
</feature>
<keyword evidence="1" id="KW-0732">Signal</keyword>
<evidence type="ECO:0000313" key="3">
    <source>
        <dbReference type="Proteomes" id="UP000221860"/>
    </source>
</evidence>
<dbReference type="OrthoDB" id="7723416at2"/>
<evidence type="ECO:0000313" key="2">
    <source>
        <dbReference type="EMBL" id="PHP26784.1"/>
    </source>
</evidence>
<protein>
    <recommendedName>
        <fullName evidence="4">DUF3108 domain-containing protein</fullName>
    </recommendedName>
</protein>
<dbReference type="AlphaFoldDB" id="A0A2G1MDG9"/>
<dbReference type="EMBL" id="NQWH01000025">
    <property type="protein sequence ID" value="PHP26784.1"/>
    <property type="molecule type" value="Genomic_DNA"/>
</dbReference>
<evidence type="ECO:0008006" key="4">
    <source>
        <dbReference type="Google" id="ProtNLM"/>
    </source>
</evidence>
<gene>
    <name evidence="2" type="ORF">CJ301_14375</name>
</gene>
<feature type="chain" id="PRO_5013894812" description="DUF3108 domain-containing protein" evidence="1">
    <location>
        <begin position="25"/>
        <end position="224"/>
    </location>
</feature>
<evidence type="ECO:0000256" key="1">
    <source>
        <dbReference type="SAM" id="SignalP"/>
    </source>
</evidence>
<organism evidence="2 3">
    <name type="scientific">Limimaricola cinnabarinus</name>
    <dbReference type="NCBI Taxonomy" id="1125964"/>
    <lineage>
        <taxon>Bacteria</taxon>
        <taxon>Pseudomonadati</taxon>
        <taxon>Pseudomonadota</taxon>
        <taxon>Alphaproteobacteria</taxon>
        <taxon>Rhodobacterales</taxon>
        <taxon>Paracoccaceae</taxon>
        <taxon>Limimaricola</taxon>
    </lineage>
</organism>
<reference evidence="2 3" key="1">
    <citation type="submission" date="2017-08" db="EMBL/GenBank/DDBJ databases">
        <title>Draft Genome Sequence of Loktanella cinnabarina Strain XM1, Isolated from Coastal Surface Water.</title>
        <authorList>
            <person name="Ma R."/>
            <person name="Wang J."/>
            <person name="Wang Q."/>
            <person name="Ma Z."/>
            <person name="Li J."/>
            <person name="Chen L."/>
        </authorList>
    </citation>
    <scope>NUCLEOTIDE SEQUENCE [LARGE SCALE GENOMIC DNA]</scope>
    <source>
        <strain evidence="2 3">XM1</strain>
    </source>
</reference>
<dbReference type="Proteomes" id="UP000221860">
    <property type="component" value="Unassembled WGS sequence"/>
</dbReference>
<accession>A0A2G1MDG9</accession>
<proteinExistence type="predicted"/>
<sequence length="224" mass="24198">MLLPVLRLLPVIGLGLFFAQPAQAEERFDVSLAGDHLGRITHTRSGGTQDLTLLLDSTPFGVFDGSYLGRTVSTGAVARHSGRTRSTRKSRDVSMRTEGGELREVALTPEAERTALTAPAAVISPVLDPVSAFGRLLEATSCPDGLRIYDGRRVGVLRAVEETREAGRVVCHAGYRIEKGPGYLEPIGVTRLTLELSYDVGDAGWRLNELRARSGIFSLAVGRR</sequence>
<name>A0A2G1MDG9_9RHOB</name>
<keyword evidence="3" id="KW-1185">Reference proteome</keyword>